<dbReference type="SUPFAM" id="SSF53098">
    <property type="entry name" value="Ribonuclease H-like"/>
    <property type="match status" value="1"/>
</dbReference>
<accession>A0AAF0ZFK4</accession>
<dbReference type="GO" id="GO:0003676">
    <property type="term" value="F:nucleic acid binding"/>
    <property type="evidence" value="ECO:0007669"/>
    <property type="project" value="InterPro"/>
</dbReference>
<protein>
    <submittedName>
        <fullName evidence="1">Uncharacterized protein</fullName>
    </submittedName>
</protein>
<dbReference type="PANTHER" id="PTHR45835">
    <property type="entry name" value="YALI0A06105P"/>
    <property type="match status" value="1"/>
</dbReference>
<dbReference type="InterPro" id="IPR036397">
    <property type="entry name" value="RNaseH_sf"/>
</dbReference>
<dbReference type="AlphaFoldDB" id="A0AAF0ZFK4"/>
<evidence type="ECO:0000313" key="2">
    <source>
        <dbReference type="Proteomes" id="UP001234989"/>
    </source>
</evidence>
<sequence>MVHNSSESSFVADVKAKKGFDPILVELKEAVLKKSIEAFTQGADGVLRYQGRLCVPNMDDFREQNLTKAHSLQYSIPPGATKVYHRMTKSAHFLPVKVSYSVEDHGKLYLRDMGLGTEVKLSTAFHLQIDGQAESTIQTLEDMLRACVIDFKGNWDDHFPLIEFSYSNMLNMKEVDDWNMSKE</sequence>
<evidence type="ECO:0000313" key="1">
    <source>
        <dbReference type="EMBL" id="WMV37683.1"/>
    </source>
</evidence>
<gene>
    <name evidence="1" type="ORF">MTR67_031068</name>
</gene>
<dbReference type="InterPro" id="IPR012337">
    <property type="entry name" value="RNaseH-like_sf"/>
</dbReference>
<name>A0AAF0ZFK4_SOLVR</name>
<keyword evidence="2" id="KW-1185">Reference proteome</keyword>
<dbReference type="EMBL" id="CP133618">
    <property type="protein sequence ID" value="WMV37683.1"/>
    <property type="molecule type" value="Genomic_DNA"/>
</dbReference>
<dbReference type="Proteomes" id="UP001234989">
    <property type="component" value="Chromosome 7"/>
</dbReference>
<reference evidence="1" key="1">
    <citation type="submission" date="2023-08" db="EMBL/GenBank/DDBJ databases">
        <title>A de novo genome assembly of Solanum verrucosum Schlechtendal, a Mexican diploid species geographically isolated from the other diploid A-genome species in potato relatives.</title>
        <authorList>
            <person name="Hosaka K."/>
        </authorList>
    </citation>
    <scope>NUCLEOTIDE SEQUENCE</scope>
    <source>
        <tissue evidence="1">Young leaves</tissue>
    </source>
</reference>
<organism evidence="1 2">
    <name type="scientific">Solanum verrucosum</name>
    <dbReference type="NCBI Taxonomy" id="315347"/>
    <lineage>
        <taxon>Eukaryota</taxon>
        <taxon>Viridiplantae</taxon>
        <taxon>Streptophyta</taxon>
        <taxon>Embryophyta</taxon>
        <taxon>Tracheophyta</taxon>
        <taxon>Spermatophyta</taxon>
        <taxon>Magnoliopsida</taxon>
        <taxon>eudicotyledons</taxon>
        <taxon>Gunneridae</taxon>
        <taxon>Pentapetalae</taxon>
        <taxon>asterids</taxon>
        <taxon>lamiids</taxon>
        <taxon>Solanales</taxon>
        <taxon>Solanaceae</taxon>
        <taxon>Solanoideae</taxon>
        <taxon>Solaneae</taxon>
        <taxon>Solanum</taxon>
    </lineage>
</organism>
<dbReference type="PANTHER" id="PTHR45835:SF91">
    <property type="entry name" value="RETROTRANSPOSON, TY3-GYPSY SUBCLASS-LIKE PROTEIN"/>
    <property type="match status" value="1"/>
</dbReference>
<proteinExistence type="predicted"/>
<dbReference type="Gene3D" id="3.30.420.10">
    <property type="entry name" value="Ribonuclease H-like superfamily/Ribonuclease H"/>
    <property type="match status" value="1"/>
</dbReference>